<proteinExistence type="predicted"/>
<reference evidence="1 2" key="1">
    <citation type="submission" date="2024-08" db="EMBL/GenBank/DDBJ databases">
        <authorList>
            <person name="Cucini C."/>
            <person name="Frati F."/>
        </authorList>
    </citation>
    <scope>NUCLEOTIDE SEQUENCE [LARGE SCALE GENOMIC DNA]</scope>
</reference>
<evidence type="ECO:0000313" key="2">
    <source>
        <dbReference type="Proteomes" id="UP001642540"/>
    </source>
</evidence>
<comment type="caution">
    <text evidence="1">The sequence shown here is derived from an EMBL/GenBank/DDBJ whole genome shotgun (WGS) entry which is preliminary data.</text>
</comment>
<keyword evidence="2" id="KW-1185">Reference proteome</keyword>
<sequence>MLEQTDLPEKELLRFRTMCKSWTHDFNRVYQAHPSHLLLETEKDGVEENQIIKLDNHFTSSKQIQRFLEEMHSHHGNPFPGRSIILTFYFPYKAIQTTRADRLRLVREYYEKAIELLEMHGLHLHMAMFELGHGSSLELEPMETYNYFRRWLFHVPNLKKLVVAGHNNCPFLDEEQMFYRQNTLPQLPYLELVSIYKMSHAIWNGVLESSCVPLKVKRLLLDPPTRMERLRTPEAAHFPNLEAFEVRLSGEYLERFLNVLEGTLIPPVVTAAFHYCEDYQDFGRVFRGLEVFAGSLAFLKLCLRFTEMSSRNAIVSGFAINLPQLKRLDLLHFNGPLDPFCQLPSLKYLTVEWFQLREWVGSKVDIYGFEGRMEESNIWDMISSLQQFHLQSFRPPVVCKTYHRDMLQLSMDVLELDC</sequence>
<accession>A0ABP1RK83</accession>
<evidence type="ECO:0000313" key="1">
    <source>
        <dbReference type="EMBL" id="CAL8129356.1"/>
    </source>
</evidence>
<dbReference type="Proteomes" id="UP001642540">
    <property type="component" value="Unassembled WGS sequence"/>
</dbReference>
<protein>
    <submittedName>
        <fullName evidence="1">Uncharacterized protein</fullName>
    </submittedName>
</protein>
<dbReference type="EMBL" id="CAXLJM020000076">
    <property type="protein sequence ID" value="CAL8129356.1"/>
    <property type="molecule type" value="Genomic_DNA"/>
</dbReference>
<organism evidence="1 2">
    <name type="scientific">Orchesella dallaii</name>
    <dbReference type="NCBI Taxonomy" id="48710"/>
    <lineage>
        <taxon>Eukaryota</taxon>
        <taxon>Metazoa</taxon>
        <taxon>Ecdysozoa</taxon>
        <taxon>Arthropoda</taxon>
        <taxon>Hexapoda</taxon>
        <taxon>Collembola</taxon>
        <taxon>Entomobryomorpha</taxon>
        <taxon>Entomobryoidea</taxon>
        <taxon>Orchesellidae</taxon>
        <taxon>Orchesellinae</taxon>
        <taxon>Orchesella</taxon>
    </lineage>
</organism>
<gene>
    <name evidence="1" type="ORF">ODALV1_LOCUS23112</name>
</gene>
<name>A0ABP1RK83_9HEXA</name>